<evidence type="ECO:0000313" key="8">
    <source>
        <dbReference type="Proteomes" id="UP000590412"/>
    </source>
</evidence>
<evidence type="ECO:0000256" key="4">
    <source>
        <dbReference type="ARBA" id="ARBA00023128"/>
    </source>
</evidence>
<sequence length="237" mass="27945">MLSKRILTSSRPLSTSAVSNSWFGDLFGNKKSKITSQQKRSDIIEKQDDYIDKELTKITHLTRENSPQYLAKKQQNKVKPEFKVRDWKNVKFLHAKDLESFYDDKAKLQNVVNQTYKDVTGTDTDIELNDYESIDLHDLKLRFAFVKQLQSNLGFELNDYVISCSHDLLSLYYEVEKVVNKRWSSERNPNAIVLRQSDFQAKNVYLNESRDEYEKQKEFSKLLKELERLEQKAEQEA</sequence>
<name>A0A8X7NFM9_CANPA</name>
<evidence type="ECO:0000256" key="6">
    <source>
        <dbReference type="ARBA" id="ARBA00035183"/>
    </source>
</evidence>
<dbReference type="GO" id="GO:0005739">
    <property type="term" value="C:mitochondrion"/>
    <property type="evidence" value="ECO:0007669"/>
    <property type="project" value="UniProtKB-SubCell"/>
</dbReference>
<evidence type="ECO:0000256" key="1">
    <source>
        <dbReference type="ARBA" id="ARBA00004173"/>
    </source>
</evidence>
<evidence type="ECO:0000256" key="3">
    <source>
        <dbReference type="ARBA" id="ARBA00022980"/>
    </source>
</evidence>
<dbReference type="Pfam" id="PF10501">
    <property type="entry name" value="Ribosomal_L50"/>
    <property type="match status" value="1"/>
</dbReference>
<organism evidence="7 8">
    <name type="scientific">Candida parapsilosis</name>
    <name type="common">Yeast</name>
    <dbReference type="NCBI Taxonomy" id="5480"/>
    <lineage>
        <taxon>Eukaryota</taxon>
        <taxon>Fungi</taxon>
        <taxon>Dikarya</taxon>
        <taxon>Ascomycota</taxon>
        <taxon>Saccharomycotina</taxon>
        <taxon>Pichiomycetes</taxon>
        <taxon>Debaryomycetaceae</taxon>
        <taxon>Candida/Lodderomyces clade</taxon>
        <taxon>Candida</taxon>
    </lineage>
</organism>
<comment type="similarity">
    <text evidence="2">Belongs to the mitochondrion-specific ribosomal protein mL50 family.</text>
</comment>
<dbReference type="Gene3D" id="1.10.1200.10">
    <property type="entry name" value="ACP-like"/>
    <property type="match status" value="1"/>
</dbReference>
<reference evidence="7" key="1">
    <citation type="submission" date="2020-03" db="EMBL/GenBank/DDBJ databases">
        <title>FDA dAtabase for Regulatory Grade micrObial Sequences (FDA-ARGOS): Supporting development and validation of Infectious Disease Dx tests.</title>
        <authorList>
            <person name="Campos J."/>
            <person name="Goldberg B."/>
            <person name="Tallon L."/>
            <person name="Sadzewicz L."/>
            <person name="Vavikolanu K."/>
            <person name="Mehta A."/>
            <person name="Aluvathingal J."/>
            <person name="Nadendla S."/>
            <person name="Nandy P."/>
            <person name="Geyer C."/>
            <person name="Yan Y."/>
            <person name="Sichtig H."/>
        </authorList>
    </citation>
    <scope>NUCLEOTIDE SEQUENCE [LARGE SCALE GENOMIC DNA]</scope>
    <source>
        <strain evidence="7">FDAARGOS_652</strain>
    </source>
</reference>
<keyword evidence="3" id="KW-0689">Ribosomal protein</keyword>
<gene>
    <name evidence="7" type="ORF">FOB60_005807</name>
</gene>
<dbReference type="Proteomes" id="UP000590412">
    <property type="component" value="Unassembled WGS sequence"/>
</dbReference>
<dbReference type="InterPro" id="IPR018305">
    <property type="entry name" value="Ribosomal_m50"/>
</dbReference>
<dbReference type="EMBL" id="JABWAB010000014">
    <property type="protein sequence ID" value="KAF6042608.1"/>
    <property type="molecule type" value="Genomic_DNA"/>
</dbReference>
<dbReference type="InterPro" id="IPR036736">
    <property type="entry name" value="ACP-like_sf"/>
</dbReference>
<accession>A0A8X7NFM9</accession>
<dbReference type="AlphaFoldDB" id="A0A8X7NFM9"/>
<comment type="subcellular location">
    <subcellularLocation>
        <location evidence="1">Mitochondrion</location>
    </subcellularLocation>
</comment>
<dbReference type="OrthoDB" id="3980895at2759"/>
<keyword evidence="4" id="KW-0496">Mitochondrion</keyword>
<evidence type="ECO:0000256" key="2">
    <source>
        <dbReference type="ARBA" id="ARBA00008860"/>
    </source>
</evidence>
<dbReference type="GO" id="GO:0005840">
    <property type="term" value="C:ribosome"/>
    <property type="evidence" value="ECO:0007669"/>
    <property type="project" value="UniProtKB-KW"/>
</dbReference>
<comment type="caution">
    <text evidence="7">The sequence shown here is derived from an EMBL/GenBank/DDBJ whole genome shotgun (WGS) entry which is preliminary data.</text>
</comment>
<proteinExistence type="inferred from homology"/>
<dbReference type="GO" id="GO:1990904">
    <property type="term" value="C:ribonucleoprotein complex"/>
    <property type="evidence" value="ECO:0007669"/>
    <property type="project" value="UniProtKB-KW"/>
</dbReference>
<evidence type="ECO:0000313" key="7">
    <source>
        <dbReference type="EMBL" id="KAF6042608.1"/>
    </source>
</evidence>
<keyword evidence="5" id="KW-0687">Ribonucleoprotein</keyword>
<evidence type="ECO:0000256" key="5">
    <source>
        <dbReference type="ARBA" id="ARBA00023274"/>
    </source>
</evidence>
<protein>
    <recommendedName>
        <fullName evidence="6">Large ribosomal subunit protein mL50</fullName>
    </recommendedName>
</protein>